<feature type="transmembrane region" description="Helical" evidence="1">
    <location>
        <begin position="46"/>
        <end position="74"/>
    </location>
</feature>
<evidence type="ECO:0000256" key="1">
    <source>
        <dbReference type="SAM" id="Phobius"/>
    </source>
</evidence>
<organism evidence="2 3">
    <name type="scientific">Pedobacter suwonensis</name>
    <dbReference type="NCBI Taxonomy" id="332999"/>
    <lineage>
        <taxon>Bacteria</taxon>
        <taxon>Pseudomonadati</taxon>
        <taxon>Bacteroidota</taxon>
        <taxon>Sphingobacteriia</taxon>
        <taxon>Sphingobacteriales</taxon>
        <taxon>Sphingobacteriaceae</taxon>
        <taxon>Pedobacter</taxon>
    </lineage>
</organism>
<dbReference type="OrthoDB" id="1363399at2"/>
<gene>
    <name evidence="2" type="ORF">SAMN04488511_111153</name>
</gene>
<protein>
    <submittedName>
        <fullName evidence="2">Uncharacterized protein</fullName>
    </submittedName>
</protein>
<evidence type="ECO:0000313" key="3">
    <source>
        <dbReference type="Proteomes" id="UP000198836"/>
    </source>
</evidence>
<dbReference type="EMBL" id="FOJM01000011">
    <property type="protein sequence ID" value="SFA52855.1"/>
    <property type="molecule type" value="Genomic_DNA"/>
</dbReference>
<accession>A0A1I0TM91</accession>
<sequence>MTTSQKFLRLTIVIIPITVFCSSLFFKVLSYQYIQIETPKGYELLLIGGIAILGGGMLETMIWIANPIALFAIIRFLRENRTQVKIDSVLNKPVPKLKRKSKWFSLLATAIAISFSRWNEVLAAESGSKGKILAFHTGYWLWMSSFALFTMGVILFNFRYRETKMD</sequence>
<dbReference type="RefSeq" id="WP_090984948.1">
    <property type="nucleotide sequence ID" value="NZ_FOJM01000011.1"/>
</dbReference>
<keyword evidence="3" id="KW-1185">Reference proteome</keyword>
<dbReference type="Proteomes" id="UP000198836">
    <property type="component" value="Unassembled WGS sequence"/>
</dbReference>
<keyword evidence="1" id="KW-0812">Transmembrane</keyword>
<name>A0A1I0TM91_9SPHI</name>
<feature type="transmembrane region" description="Helical" evidence="1">
    <location>
        <begin position="103"/>
        <end position="119"/>
    </location>
</feature>
<keyword evidence="1" id="KW-1133">Transmembrane helix</keyword>
<feature type="transmembrane region" description="Helical" evidence="1">
    <location>
        <begin position="139"/>
        <end position="158"/>
    </location>
</feature>
<keyword evidence="1" id="KW-0472">Membrane</keyword>
<evidence type="ECO:0000313" key="2">
    <source>
        <dbReference type="EMBL" id="SFA52855.1"/>
    </source>
</evidence>
<dbReference type="AlphaFoldDB" id="A0A1I0TM91"/>
<feature type="transmembrane region" description="Helical" evidence="1">
    <location>
        <begin position="7"/>
        <end position="26"/>
    </location>
</feature>
<reference evidence="3" key="1">
    <citation type="submission" date="2016-10" db="EMBL/GenBank/DDBJ databases">
        <authorList>
            <person name="Varghese N."/>
            <person name="Submissions S."/>
        </authorList>
    </citation>
    <scope>NUCLEOTIDE SEQUENCE [LARGE SCALE GENOMIC DNA]</scope>
    <source>
        <strain evidence="3">DSM 18130</strain>
    </source>
</reference>
<proteinExistence type="predicted"/>